<feature type="compositionally biased region" description="Basic and acidic residues" evidence="1">
    <location>
        <begin position="633"/>
        <end position="654"/>
    </location>
</feature>
<dbReference type="Gene3D" id="3.40.50.1820">
    <property type="entry name" value="alpha/beta hydrolase"/>
    <property type="match status" value="1"/>
</dbReference>
<feature type="compositionally biased region" description="Low complexity" evidence="1">
    <location>
        <begin position="509"/>
        <end position="530"/>
    </location>
</feature>
<feature type="region of interest" description="Disordered" evidence="1">
    <location>
        <begin position="501"/>
        <end position="655"/>
    </location>
</feature>
<gene>
    <name evidence="3" type="ordered locus">XALc_1070</name>
</gene>
<feature type="compositionally biased region" description="Low complexity" evidence="1">
    <location>
        <begin position="593"/>
        <end position="627"/>
    </location>
</feature>
<dbReference type="InterPro" id="IPR046519">
    <property type="entry name" value="X-Tfes_XVIPCD"/>
</dbReference>
<dbReference type="EMBL" id="FP565176">
    <property type="protein sequence ID" value="CBA15586.1"/>
    <property type="molecule type" value="Genomic_DNA"/>
</dbReference>
<accession>D2UDJ8</accession>
<evidence type="ECO:0000259" key="2">
    <source>
        <dbReference type="Pfam" id="PF20410"/>
    </source>
</evidence>
<feature type="region of interest" description="Disordered" evidence="1">
    <location>
        <begin position="770"/>
        <end position="792"/>
    </location>
</feature>
<dbReference type="Proteomes" id="UP000001890">
    <property type="component" value="Chromosome"/>
</dbReference>
<keyword evidence="4" id="KW-1185">Reference proteome</keyword>
<feature type="compositionally biased region" description="Basic and acidic residues" evidence="1">
    <location>
        <begin position="537"/>
        <end position="555"/>
    </location>
</feature>
<proteinExistence type="predicted"/>
<dbReference type="InterPro" id="IPR029058">
    <property type="entry name" value="AB_hydrolase_fold"/>
</dbReference>
<evidence type="ECO:0000256" key="1">
    <source>
        <dbReference type="SAM" id="MobiDB-lite"/>
    </source>
</evidence>
<evidence type="ECO:0000313" key="4">
    <source>
        <dbReference type="Proteomes" id="UP000001890"/>
    </source>
</evidence>
<dbReference type="KEGG" id="xal:XALC_1070"/>
<dbReference type="Pfam" id="PF26363">
    <property type="entry name" value="Phospholipase-like"/>
    <property type="match status" value="1"/>
</dbReference>
<evidence type="ECO:0000313" key="3">
    <source>
        <dbReference type="EMBL" id="CBA15586.1"/>
    </source>
</evidence>
<name>D2UDJ8_XANAP</name>
<dbReference type="SUPFAM" id="SSF53474">
    <property type="entry name" value="alpha/beta-Hydrolases"/>
    <property type="match status" value="1"/>
</dbReference>
<dbReference type="GeneID" id="57876388"/>
<dbReference type="RefSeq" id="WP_012915594.1">
    <property type="nucleotide sequence ID" value="NC_013722.1"/>
</dbReference>
<feature type="domain" description="X-Tfes XVIPCD" evidence="2">
    <location>
        <begin position="808"/>
        <end position="910"/>
    </location>
</feature>
<reference evidence="3 4" key="1">
    <citation type="journal article" date="2009" name="BMC Genomics">
        <title>The complete genome sequence of Xanthomonas albilineans provides new insights into the reductive genome evolution of the xylem-limited Xanthomonadaceae.</title>
        <authorList>
            <person name="Pieretti I."/>
            <person name="Royer M."/>
            <person name="Barbe V."/>
            <person name="Carrere S."/>
            <person name="Koebnik R."/>
            <person name="Cociancich S."/>
            <person name="Couloux A."/>
            <person name="Darrasse A."/>
            <person name="Gouzy J."/>
            <person name="Jacques M.A."/>
            <person name="Lauber E."/>
            <person name="Manceau C."/>
            <person name="Mangenot S."/>
            <person name="Poussier S."/>
            <person name="Segurens B."/>
            <person name="Szurek B."/>
            <person name="Verdier V."/>
            <person name="Arlat M."/>
            <person name="Rott P."/>
        </authorList>
    </citation>
    <scope>NUCLEOTIDE SEQUENCE [LARGE SCALE GENOMIC DNA]</scope>
    <source>
        <strain evidence="4">GPE PC73 / CFBP 7063</strain>
    </source>
</reference>
<protein>
    <recommendedName>
        <fullName evidence="2">X-Tfes XVIPCD domain-containing protein</fullName>
    </recommendedName>
</protein>
<sequence>MNPADQARADAAIDSYRNRSQGDVGNNSKYVFLEGKKYQFFGYANDNITGFHATAYQNIATGNIIIAYRGTDTDLFTGETKAEKAQHALTTLQDIAVDATMVRDAVNPQKAAADAFTAQMLAKAAKQGITKDQVTVAGHSLGGALAQIEAAKYGLAGSTYNAYGARGLTDGTPQPGCHVTNYRMAGDVVSAASPHVGSMVSLASHDDVQSLRAGRYLDAPVGAPPPNVLLAMRLGDHGAGQYFGSQSPDNVLAPHHFSEASQRYADHQAAFEHFTWEVAHERAELSQALRQMRAHPGQTHLPADIQRQVNEYLTLNGDSSLRDAIEHNAHVQGAAHSLHDAGDAARSVGHAVHDMDERMASAAHRAGVAAFPLNPTASLVGLAAGEAAHLHGRVADAAGRYVGDQFEWAKNAVEQGAHHVAEAAQRAIHDPDVQAAGANVVNQAVDLYHGAQSAAHSSAGQAVGQAYDGIKYIVSPGIDVVEHAAGQAYDTLTHPGQWFQHSAPAASIPPTSTNADTSSSSSSSSAAAGSMPPPAMVDRHVGLQEDHAAQQHQERIQQAQQYAPHLAQVHRQTQPSPAHSAPAHEKPASVDMQEQARIAQLQQQEQHAQAAREQQQRLAQQHVQLHRQAMDAQQREHEQRHSQDPRSHQHEQRQAGEAMLYTPPTRLPRSDEHLQDFRHPGHALHSRYTLFKNALEQSCTLPRHGDKLPYGPAQQERLAAGFTDALGINPQYRHNIKGFKQHEGQLLAYDHPGSIYEKSKVVRIDPEQALAKSPEQHAATWRAREATHAPAPPSRAIAPVAITAEDMRHPAHPRHALFEQARDAIADAHERWGRPVPDPEQLDRRAAQVVVETRKLWQTEVDKIYLGMTEGAATQTPKYVVQSHGQIWARVDALQLTQAPDVAQASQQLQTVEQQNLAEQAMLAQRAAQMQGQGLVMKL</sequence>
<dbReference type="AlphaFoldDB" id="D2UDJ8"/>
<feature type="region of interest" description="Disordered" evidence="1">
    <location>
        <begin position="1"/>
        <end position="20"/>
    </location>
</feature>
<dbReference type="Pfam" id="PF20410">
    <property type="entry name" value="X-Tfes_XVIPCD"/>
    <property type="match status" value="1"/>
</dbReference>
<organism evidence="3 4">
    <name type="scientific">Xanthomonas albilineans (strain GPE PC73 / CFBP 7063)</name>
    <dbReference type="NCBI Taxonomy" id="380358"/>
    <lineage>
        <taxon>Bacteria</taxon>
        <taxon>Pseudomonadati</taxon>
        <taxon>Pseudomonadota</taxon>
        <taxon>Gammaproteobacteria</taxon>
        <taxon>Lysobacterales</taxon>
        <taxon>Lysobacteraceae</taxon>
        <taxon>Xanthomonas</taxon>
    </lineage>
</organism>
<dbReference type="eggNOG" id="COG5153">
    <property type="taxonomic scope" value="Bacteria"/>
</dbReference>